<proteinExistence type="predicted"/>
<dbReference type="PANTHER" id="PTHR15503">
    <property type="entry name" value="LDOC1 RELATED"/>
    <property type="match status" value="1"/>
</dbReference>
<evidence type="ECO:0000259" key="2">
    <source>
        <dbReference type="Pfam" id="PF03732"/>
    </source>
</evidence>
<dbReference type="AlphaFoldDB" id="A0A0H5R2W5"/>
<dbReference type="Pfam" id="PF03732">
    <property type="entry name" value="Retrotrans_gag"/>
    <property type="match status" value="1"/>
</dbReference>
<accession>A0A0H5R2W5</accession>
<dbReference type="PANTHER" id="PTHR15503:SF22">
    <property type="entry name" value="TRANSPOSON TY3-I GAG POLYPROTEIN"/>
    <property type="match status" value="1"/>
</dbReference>
<reference evidence="3" key="1">
    <citation type="submission" date="2015-04" db="EMBL/GenBank/DDBJ databases">
        <title>The genome sequence of the plant pathogenic Rhizarian Plasmodiophora brassicae reveals insights in its biotrophic life cycle and the origin of chitin synthesis.</title>
        <authorList>
            <person name="Schwelm A."/>
            <person name="Fogelqvist J."/>
            <person name="Knaust A."/>
            <person name="Julke S."/>
            <person name="Lilja T."/>
            <person name="Dhandapani V."/>
            <person name="Bonilla-Rosso G."/>
            <person name="Karlsson M."/>
            <person name="Shevchenko A."/>
            <person name="Choi S.R."/>
            <person name="Kim H.G."/>
            <person name="Park J.Y."/>
            <person name="Lim Y.P."/>
            <person name="Ludwig-Muller J."/>
            <person name="Dixelius C."/>
        </authorList>
    </citation>
    <scope>NUCLEOTIDE SEQUENCE</scope>
    <source>
        <tissue evidence="3">Potato root galls</tissue>
    </source>
</reference>
<sequence length="290" mass="32770">MLNDPSPDHPASLAQTADTTEMILQLQQTIQSMQEQLRTLEPRAAQPQYNHREPKAHLPEPFNGDPTSVRGFINQILLVIQQQPVTYSTDTSRILLIGSLLTGLAREWFNPYFENQDPALFNNFQQFLYLFRQRFDDPNRATSAADMLSMIKQGRRTVAAYASHVQQLVADAGWDERAAQHVFRRGLNDEIQDLLLTVPTATSLVQLITDALRLDQRLGQRQAGRTMTPLPQPQSYSRPPPPFLPRQPSKLFRSRPGSQRPVPMVIDAINPFETPTEANISLNAISIPLL</sequence>
<dbReference type="EMBL" id="HACM01008073">
    <property type="protein sequence ID" value="CRZ08515.1"/>
    <property type="molecule type" value="Transcribed_RNA"/>
</dbReference>
<dbReference type="InterPro" id="IPR005162">
    <property type="entry name" value="Retrotrans_gag_dom"/>
</dbReference>
<dbReference type="InterPro" id="IPR032567">
    <property type="entry name" value="RTL1-rel"/>
</dbReference>
<evidence type="ECO:0000256" key="1">
    <source>
        <dbReference type="SAM" id="MobiDB-lite"/>
    </source>
</evidence>
<feature type="region of interest" description="Disordered" evidence="1">
    <location>
        <begin position="222"/>
        <end position="259"/>
    </location>
</feature>
<evidence type="ECO:0000313" key="3">
    <source>
        <dbReference type="EMBL" id="CRZ08515.1"/>
    </source>
</evidence>
<protein>
    <recommendedName>
        <fullName evidence="2">Retrotransposon gag domain-containing protein</fullName>
    </recommendedName>
</protein>
<name>A0A0H5R2W5_9EUKA</name>
<organism evidence="3">
    <name type="scientific">Spongospora subterranea</name>
    <dbReference type="NCBI Taxonomy" id="70186"/>
    <lineage>
        <taxon>Eukaryota</taxon>
        <taxon>Sar</taxon>
        <taxon>Rhizaria</taxon>
        <taxon>Endomyxa</taxon>
        <taxon>Phytomyxea</taxon>
        <taxon>Plasmodiophorida</taxon>
        <taxon>Plasmodiophoridae</taxon>
        <taxon>Spongospora</taxon>
    </lineage>
</organism>
<feature type="domain" description="Retrotransposon gag" evidence="2">
    <location>
        <begin position="99"/>
        <end position="189"/>
    </location>
</feature>